<reference evidence="2 3" key="1">
    <citation type="submission" date="2019-11" db="EMBL/GenBank/DDBJ databases">
        <authorList>
            <person name="Lewis R."/>
            <person name="Clooney A.G."/>
            <person name="Stockdale S.R."/>
            <person name="Buttimer C."/>
            <person name="Draper L.A."/>
            <person name="Ross R.P."/>
            <person name="Hill C."/>
        </authorList>
    </citation>
    <scope>NUCLEOTIDE SEQUENCE [LARGE SCALE GENOMIC DNA]</scope>
</reference>
<protein>
    <submittedName>
        <fullName evidence="2">Uncharacterized protein</fullName>
    </submittedName>
</protein>
<feature type="transmembrane region" description="Helical" evidence="1">
    <location>
        <begin position="12"/>
        <end position="32"/>
    </location>
</feature>
<gene>
    <name evidence="2" type="ORF">N1M2_183</name>
</gene>
<dbReference type="EMBL" id="MN642089">
    <property type="protein sequence ID" value="QGH72046.1"/>
    <property type="molecule type" value="Genomic_DNA"/>
</dbReference>
<keyword evidence="3" id="KW-1185">Reference proteome</keyword>
<name>A0A6B7ZEZ1_9CAUD</name>
<sequence length="75" mass="8827">MLSKLQRLDKFLDTAFKIIFTVNVVLLGLNLFWPKETARNTILILLPTLVIIMTIQAVLGFIISKKKRRRTWKER</sequence>
<evidence type="ECO:0000313" key="2">
    <source>
        <dbReference type="EMBL" id="QGH72046.1"/>
    </source>
</evidence>
<dbReference type="Proteomes" id="UP000464669">
    <property type="component" value="Segment"/>
</dbReference>
<keyword evidence="1" id="KW-1133">Transmembrane helix</keyword>
<evidence type="ECO:0000256" key="1">
    <source>
        <dbReference type="SAM" id="Phobius"/>
    </source>
</evidence>
<organism evidence="2 3">
    <name type="scientific">Klebsiella phage N1M2</name>
    <dbReference type="NCBI Taxonomy" id="2664939"/>
    <lineage>
        <taxon>Viruses</taxon>
        <taxon>Duplodnaviria</taxon>
        <taxon>Heunggongvirae</taxon>
        <taxon>Uroviricota</taxon>
        <taxon>Caudoviricetes</taxon>
        <taxon>Chimalliviridae</taxon>
        <taxon>Nimduovirus</taxon>
        <taxon>Nimduovirus N1M2</taxon>
    </lineage>
</organism>
<accession>A0A6B7ZEZ1</accession>
<keyword evidence="1" id="KW-0472">Membrane</keyword>
<evidence type="ECO:0000313" key="3">
    <source>
        <dbReference type="Proteomes" id="UP000464669"/>
    </source>
</evidence>
<proteinExistence type="predicted"/>
<keyword evidence="1" id="KW-0812">Transmembrane</keyword>
<feature type="transmembrane region" description="Helical" evidence="1">
    <location>
        <begin position="44"/>
        <end position="63"/>
    </location>
</feature>